<feature type="transmembrane region" description="Helical" evidence="11">
    <location>
        <begin position="204"/>
        <end position="230"/>
    </location>
</feature>
<protein>
    <recommendedName>
        <fullName evidence="3">histidine kinase</fullName>
        <ecNumber evidence="3">2.7.13.3</ecNumber>
    </recommendedName>
</protein>
<keyword evidence="5" id="KW-0597">Phosphoprotein</keyword>
<feature type="domain" description="Histidine kinase" evidence="12">
    <location>
        <begin position="306"/>
        <end position="524"/>
    </location>
</feature>
<dbReference type="SMART" id="SM00387">
    <property type="entry name" value="HATPase_c"/>
    <property type="match status" value="1"/>
</dbReference>
<organism evidence="13 14">
    <name type="scientific">Paraburkholderia dipogonis</name>
    <dbReference type="NCBI Taxonomy" id="1211383"/>
    <lineage>
        <taxon>Bacteria</taxon>
        <taxon>Pseudomonadati</taxon>
        <taxon>Pseudomonadota</taxon>
        <taxon>Betaproteobacteria</taxon>
        <taxon>Burkholderiales</taxon>
        <taxon>Burkholderiaceae</taxon>
        <taxon>Paraburkholderia</taxon>
    </lineage>
</organism>
<gene>
    <name evidence="13" type="ORF">E2553_29365</name>
</gene>
<comment type="subcellular location">
    <subcellularLocation>
        <location evidence="2">Cell membrane</location>
        <topology evidence="2">Multi-pass membrane protein</topology>
    </subcellularLocation>
</comment>
<dbReference type="CDD" id="cd00082">
    <property type="entry name" value="HisKA"/>
    <property type="match status" value="1"/>
</dbReference>
<keyword evidence="11" id="KW-0812">Transmembrane</keyword>
<feature type="transmembrane region" description="Helical" evidence="11">
    <location>
        <begin position="12"/>
        <end position="32"/>
    </location>
</feature>
<sequence length="526" mass="55361">MKRISFATQLALLWALVAVVCMLLAGIIWLLFQTDQSRQISTASQQSIAACQHVAARYALSRQLATDPPATDLMHAVLDTVLIQTPKIEGGFWGSSDDTPSNRAPAPRPMPGPAGSAAPPRAPDGFLAYSFPTYEGSGVKRDIPQAETPLILRTLRLAVSGRASVYDSVPGGDGATVAAACPVAGSTTLYAWTLTRAQAPLGQYGHLLVLSLAVILTGILVIALILGMALRRWRKNLSALERGLSPETADSLTELPLVGEADLDKIINAVNAFAARSKASQARAAALSEKLLQAERFASLGKLAAQVAHEIRNPLGAVRLKLENVLAHDGDAPNQSLKSALGQVERIETQVTSLLALTQPVTLVMNTVDVAQWVAASAGTHQERAAQKAVNLTVDVDHLKPAQPAVDGQAARFDPIQMARALDNLILNAIRHAPPGGAVAVRAQHVGSSTGTGDMLRIAVVDNGPGIPVADRERIFEPFVTGRPDGSGLGLAVVREVAAAHGGRAHVADTDSGACFVIEIPWHTYS</sequence>
<keyword evidence="11" id="KW-0472">Membrane</keyword>
<evidence type="ECO:0000313" key="14">
    <source>
        <dbReference type="Proteomes" id="UP000297385"/>
    </source>
</evidence>
<feature type="region of interest" description="Disordered" evidence="10">
    <location>
        <begin position="91"/>
        <end position="119"/>
    </location>
</feature>
<dbReference type="PANTHER" id="PTHR44936">
    <property type="entry name" value="SENSOR PROTEIN CREC"/>
    <property type="match status" value="1"/>
</dbReference>
<dbReference type="EC" id="2.7.13.3" evidence="3"/>
<comment type="caution">
    <text evidence="13">The sequence shown here is derived from an EMBL/GenBank/DDBJ whole genome shotgun (WGS) entry which is preliminary data.</text>
</comment>
<proteinExistence type="predicted"/>
<evidence type="ECO:0000256" key="4">
    <source>
        <dbReference type="ARBA" id="ARBA00022475"/>
    </source>
</evidence>
<dbReference type="GO" id="GO:0005886">
    <property type="term" value="C:plasma membrane"/>
    <property type="evidence" value="ECO:0007669"/>
    <property type="project" value="UniProtKB-SubCell"/>
</dbReference>
<dbReference type="EMBL" id="SNVI01000002">
    <property type="protein sequence ID" value="TFE40822.1"/>
    <property type="molecule type" value="Genomic_DNA"/>
</dbReference>
<evidence type="ECO:0000256" key="7">
    <source>
        <dbReference type="ARBA" id="ARBA00022777"/>
    </source>
</evidence>
<dbReference type="SUPFAM" id="SSF47384">
    <property type="entry name" value="Homodimeric domain of signal transducing histidine kinase"/>
    <property type="match status" value="1"/>
</dbReference>
<keyword evidence="7 13" id="KW-0418">Kinase</keyword>
<dbReference type="InterPro" id="IPR003594">
    <property type="entry name" value="HATPase_dom"/>
</dbReference>
<dbReference type="Gene3D" id="1.10.287.130">
    <property type="match status" value="1"/>
</dbReference>
<dbReference type="PRINTS" id="PR00344">
    <property type="entry name" value="BCTRLSENSOR"/>
</dbReference>
<evidence type="ECO:0000256" key="10">
    <source>
        <dbReference type="SAM" id="MobiDB-lite"/>
    </source>
</evidence>
<accession>A0A4Y8MTU1</accession>
<comment type="catalytic activity">
    <reaction evidence="1">
        <text>ATP + protein L-histidine = ADP + protein N-phospho-L-histidine.</text>
        <dbReference type="EC" id="2.7.13.3"/>
    </reaction>
</comment>
<dbReference type="CDD" id="cd00075">
    <property type="entry name" value="HATPase"/>
    <property type="match status" value="1"/>
</dbReference>
<dbReference type="AlphaFoldDB" id="A0A4Y8MTU1"/>
<keyword evidence="8" id="KW-0902">Two-component regulatory system</keyword>
<evidence type="ECO:0000256" key="2">
    <source>
        <dbReference type="ARBA" id="ARBA00004651"/>
    </source>
</evidence>
<evidence type="ECO:0000256" key="6">
    <source>
        <dbReference type="ARBA" id="ARBA00022679"/>
    </source>
</evidence>
<evidence type="ECO:0000256" key="3">
    <source>
        <dbReference type="ARBA" id="ARBA00012438"/>
    </source>
</evidence>
<dbReference type="GO" id="GO:0000155">
    <property type="term" value="F:phosphorelay sensor kinase activity"/>
    <property type="evidence" value="ECO:0007669"/>
    <property type="project" value="InterPro"/>
</dbReference>
<dbReference type="InterPro" id="IPR036890">
    <property type="entry name" value="HATPase_C_sf"/>
</dbReference>
<keyword evidence="6" id="KW-0808">Transferase</keyword>
<evidence type="ECO:0000256" key="5">
    <source>
        <dbReference type="ARBA" id="ARBA00022553"/>
    </source>
</evidence>
<keyword evidence="4" id="KW-1003">Cell membrane</keyword>
<dbReference type="InterPro" id="IPR050980">
    <property type="entry name" value="2C_sensor_his_kinase"/>
</dbReference>
<keyword evidence="11" id="KW-1133">Transmembrane helix</keyword>
<dbReference type="InterPro" id="IPR003661">
    <property type="entry name" value="HisK_dim/P_dom"/>
</dbReference>
<dbReference type="PANTHER" id="PTHR44936:SF9">
    <property type="entry name" value="SENSOR PROTEIN CREC"/>
    <property type="match status" value="1"/>
</dbReference>
<dbReference type="GeneID" id="97303534"/>
<dbReference type="SUPFAM" id="SSF55874">
    <property type="entry name" value="ATPase domain of HSP90 chaperone/DNA topoisomerase II/histidine kinase"/>
    <property type="match status" value="1"/>
</dbReference>
<evidence type="ECO:0000256" key="1">
    <source>
        <dbReference type="ARBA" id="ARBA00000085"/>
    </source>
</evidence>
<evidence type="ECO:0000259" key="12">
    <source>
        <dbReference type="PROSITE" id="PS50109"/>
    </source>
</evidence>
<dbReference type="Gene3D" id="3.30.565.10">
    <property type="entry name" value="Histidine kinase-like ATPase, C-terminal domain"/>
    <property type="match status" value="1"/>
</dbReference>
<evidence type="ECO:0000256" key="8">
    <source>
        <dbReference type="ARBA" id="ARBA00023012"/>
    </source>
</evidence>
<keyword evidence="9" id="KW-0843">Virulence</keyword>
<evidence type="ECO:0000256" key="9">
    <source>
        <dbReference type="ARBA" id="ARBA00023026"/>
    </source>
</evidence>
<dbReference type="RefSeq" id="WP_134463297.1">
    <property type="nucleotide sequence ID" value="NZ_JBHMFL010000082.1"/>
</dbReference>
<reference evidence="13 14" key="1">
    <citation type="submission" date="2019-03" db="EMBL/GenBank/DDBJ databases">
        <title>Complete Genome Sequence of Paraburkholderia dipogonis ICMP 19430T, a Nitrogen-fixing Symbiont of the South African Invasive Legume Dipogon lignosus in New Zealand.</title>
        <authorList>
            <person name="De Meyer S.E."/>
        </authorList>
    </citation>
    <scope>NUCLEOTIDE SEQUENCE [LARGE SCALE GENOMIC DNA]</scope>
    <source>
        <strain evidence="13 14">ICMP 19430</strain>
    </source>
</reference>
<dbReference type="Pfam" id="PF00512">
    <property type="entry name" value="HisKA"/>
    <property type="match status" value="1"/>
</dbReference>
<dbReference type="Proteomes" id="UP000297385">
    <property type="component" value="Unassembled WGS sequence"/>
</dbReference>
<dbReference type="PROSITE" id="PS50109">
    <property type="entry name" value="HIS_KIN"/>
    <property type="match status" value="1"/>
</dbReference>
<evidence type="ECO:0000313" key="13">
    <source>
        <dbReference type="EMBL" id="TFE40822.1"/>
    </source>
</evidence>
<evidence type="ECO:0000256" key="11">
    <source>
        <dbReference type="SAM" id="Phobius"/>
    </source>
</evidence>
<dbReference type="InterPro" id="IPR036097">
    <property type="entry name" value="HisK_dim/P_sf"/>
</dbReference>
<dbReference type="Pfam" id="PF02518">
    <property type="entry name" value="HATPase_c"/>
    <property type="match status" value="1"/>
</dbReference>
<dbReference type="SMART" id="SM00388">
    <property type="entry name" value="HisKA"/>
    <property type="match status" value="1"/>
</dbReference>
<dbReference type="InterPro" id="IPR004358">
    <property type="entry name" value="Sig_transdc_His_kin-like_C"/>
</dbReference>
<dbReference type="InterPro" id="IPR005467">
    <property type="entry name" value="His_kinase_dom"/>
</dbReference>
<name>A0A4Y8MTU1_9BURK</name>